<keyword evidence="12" id="KW-1185">Reference proteome</keyword>
<accession>A0A2P7S9M1</accession>
<name>A0A2P7S9M1_9HYPH</name>
<dbReference type="SUPFAM" id="SSF161098">
    <property type="entry name" value="MetI-like"/>
    <property type="match status" value="1"/>
</dbReference>
<reference evidence="11 12" key="1">
    <citation type="submission" date="2018-03" db="EMBL/GenBank/DDBJ databases">
        <title>The draft genome of Mesorhizobium sp. 6GN-30.</title>
        <authorList>
            <person name="Liu L."/>
            <person name="Li L."/>
            <person name="Wang T."/>
            <person name="Zhang X."/>
            <person name="Liang L."/>
        </authorList>
    </citation>
    <scope>NUCLEOTIDE SEQUENCE [LARGE SCALE GENOMIC DNA]</scope>
    <source>
        <strain evidence="11 12">6GN30</strain>
    </source>
</reference>
<dbReference type="Proteomes" id="UP000241229">
    <property type="component" value="Unassembled WGS sequence"/>
</dbReference>
<evidence type="ECO:0000256" key="9">
    <source>
        <dbReference type="SAM" id="MobiDB-lite"/>
    </source>
</evidence>
<evidence type="ECO:0000256" key="1">
    <source>
        <dbReference type="ARBA" id="ARBA00004651"/>
    </source>
</evidence>
<feature type="transmembrane region" description="Helical" evidence="8">
    <location>
        <begin position="208"/>
        <end position="237"/>
    </location>
</feature>
<dbReference type="PROSITE" id="PS50928">
    <property type="entry name" value="ABC_TM1"/>
    <property type="match status" value="1"/>
</dbReference>
<evidence type="ECO:0000313" key="11">
    <source>
        <dbReference type="EMBL" id="PSJ59183.1"/>
    </source>
</evidence>
<gene>
    <name evidence="11" type="ORF">C7I84_14315</name>
</gene>
<comment type="caution">
    <text evidence="11">The sequence shown here is derived from an EMBL/GenBank/DDBJ whole genome shotgun (WGS) entry which is preliminary data.</text>
</comment>
<evidence type="ECO:0000256" key="4">
    <source>
        <dbReference type="ARBA" id="ARBA00022475"/>
    </source>
</evidence>
<dbReference type="PANTHER" id="PTHR42929:SF5">
    <property type="entry name" value="ABC TRANSPORTER PERMEASE PROTEIN"/>
    <property type="match status" value="1"/>
</dbReference>
<dbReference type="RefSeq" id="WP_106772867.1">
    <property type="nucleotide sequence ID" value="NZ_PXYK01000012.1"/>
</dbReference>
<keyword evidence="5 8" id="KW-0812">Transmembrane</keyword>
<dbReference type="Pfam" id="PF00528">
    <property type="entry name" value="BPD_transp_1"/>
    <property type="match status" value="1"/>
</dbReference>
<dbReference type="GO" id="GO:0055085">
    <property type="term" value="P:transmembrane transport"/>
    <property type="evidence" value="ECO:0007669"/>
    <property type="project" value="InterPro"/>
</dbReference>
<evidence type="ECO:0000256" key="7">
    <source>
        <dbReference type="ARBA" id="ARBA00023136"/>
    </source>
</evidence>
<feature type="domain" description="ABC transmembrane type-1" evidence="10">
    <location>
        <begin position="81"/>
        <end position="285"/>
    </location>
</feature>
<keyword evidence="3 8" id="KW-0813">Transport</keyword>
<keyword evidence="7 8" id="KW-0472">Membrane</keyword>
<evidence type="ECO:0000259" key="10">
    <source>
        <dbReference type="PROSITE" id="PS50928"/>
    </source>
</evidence>
<keyword evidence="6 8" id="KW-1133">Transmembrane helix</keyword>
<evidence type="ECO:0000256" key="3">
    <source>
        <dbReference type="ARBA" id="ARBA00022448"/>
    </source>
</evidence>
<evidence type="ECO:0000256" key="5">
    <source>
        <dbReference type="ARBA" id="ARBA00022692"/>
    </source>
</evidence>
<evidence type="ECO:0000256" key="2">
    <source>
        <dbReference type="ARBA" id="ARBA00007069"/>
    </source>
</evidence>
<feature type="transmembrane region" description="Helical" evidence="8">
    <location>
        <begin position="32"/>
        <end position="59"/>
    </location>
</feature>
<dbReference type="OrthoDB" id="9807047at2"/>
<keyword evidence="4" id="KW-1003">Cell membrane</keyword>
<evidence type="ECO:0000313" key="12">
    <source>
        <dbReference type="Proteomes" id="UP000241229"/>
    </source>
</evidence>
<feature type="transmembrane region" description="Helical" evidence="8">
    <location>
        <begin position="269"/>
        <end position="289"/>
    </location>
</feature>
<proteinExistence type="inferred from homology"/>
<dbReference type="InterPro" id="IPR035906">
    <property type="entry name" value="MetI-like_sf"/>
</dbReference>
<protein>
    <submittedName>
        <fullName evidence="11">ABC transporter permease</fullName>
    </submittedName>
</protein>
<dbReference type="AlphaFoldDB" id="A0A2P7S9M1"/>
<dbReference type="CDD" id="cd06261">
    <property type="entry name" value="TM_PBP2"/>
    <property type="match status" value="1"/>
</dbReference>
<dbReference type="Gene3D" id="1.10.3720.10">
    <property type="entry name" value="MetI-like"/>
    <property type="match status" value="1"/>
</dbReference>
<dbReference type="InterPro" id="IPR000515">
    <property type="entry name" value="MetI-like"/>
</dbReference>
<feature type="transmembrane region" description="Helical" evidence="8">
    <location>
        <begin position="167"/>
        <end position="187"/>
    </location>
</feature>
<feature type="transmembrane region" description="Helical" evidence="8">
    <location>
        <begin position="115"/>
        <end position="139"/>
    </location>
</feature>
<comment type="similarity">
    <text evidence="2">Belongs to the binding-protein-dependent transport system permease family. CysTW subfamily.</text>
</comment>
<evidence type="ECO:0000256" key="8">
    <source>
        <dbReference type="RuleBase" id="RU363032"/>
    </source>
</evidence>
<dbReference type="EMBL" id="PXYK01000012">
    <property type="protein sequence ID" value="PSJ59183.1"/>
    <property type="molecule type" value="Genomic_DNA"/>
</dbReference>
<dbReference type="GO" id="GO:0005886">
    <property type="term" value="C:plasma membrane"/>
    <property type="evidence" value="ECO:0007669"/>
    <property type="project" value="UniProtKB-SubCell"/>
</dbReference>
<evidence type="ECO:0000256" key="6">
    <source>
        <dbReference type="ARBA" id="ARBA00022989"/>
    </source>
</evidence>
<feature type="transmembrane region" description="Helical" evidence="8">
    <location>
        <begin position="79"/>
        <end position="103"/>
    </location>
</feature>
<sequence>MAGSDIAATGGRTASAPAAAGEPRRRLSGGPFWLVVPALLLLVAVLGLPLAMIVMRSFAEPRWGLQNYFWFFGTPVNLIVLQRTFVISAWVAVVCLVCGYPYAYVMTAVGPKLRLALILCVLVPFWVSGVVRTLAWVILLQDSGVINSVLRGLGLGSVRLIRTQTGVVIGMAQVLLPFMILPLYSVMKTIDLRLVQAARSLGASPARAFLQVYLPLSLPGVYAGAIIVFILALGFYITPALLGGPRSTMLSTLIQNQVLSLLNWGRGGAMGVVLLIATFVLLAIAAPLMRQPHRQGERR</sequence>
<dbReference type="PANTHER" id="PTHR42929">
    <property type="entry name" value="INNER MEMBRANE ABC TRANSPORTER PERMEASE PROTEIN YDCU-RELATED-RELATED"/>
    <property type="match status" value="1"/>
</dbReference>
<organism evidence="11 12">
    <name type="scientific">Kumtagia ephedrae</name>
    <dbReference type="NCBI Taxonomy" id="2116701"/>
    <lineage>
        <taxon>Bacteria</taxon>
        <taxon>Pseudomonadati</taxon>
        <taxon>Pseudomonadota</taxon>
        <taxon>Alphaproteobacteria</taxon>
        <taxon>Hyphomicrobiales</taxon>
        <taxon>Phyllobacteriaceae</taxon>
        <taxon>Kumtagia</taxon>
    </lineage>
</organism>
<feature type="region of interest" description="Disordered" evidence="9">
    <location>
        <begin position="1"/>
        <end position="24"/>
    </location>
</feature>
<comment type="subcellular location">
    <subcellularLocation>
        <location evidence="1 8">Cell membrane</location>
        <topology evidence="1 8">Multi-pass membrane protein</topology>
    </subcellularLocation>
</comment>